<dbReference type="AlphaFoldDB" id="A0A8J2WDE1"/>
<evidence type="ECO:0000313" key="3">
    <source>
        <dbReference type="Proteomes" id="UP000789390"/>
    </source>
</evidence>
<proteinExistence type="predicted"/>
<gene>
    <name evidence="2" type="ORF">DGAL_LOCUS5426</name>
</gene>
<organism evidence="2 3">
    <name type="scientific">Daphnia galeata</name>
    <dbReference type="NCBI Taxonomy" id="27404"/>
    <lineage>
        <taxon>Eukaryota</taxon>
        <taxon>Metazoa</taxon>
        <taxon>Ecdysozoa</taxon>
        <taxon>Arthropoda</taxon>
        <taxon>Crustacea</taxon>
        <taxon>Branchiopoda</taxon>
        <taxon>Diplostraca</taxon>
        <taxon>Cladocera</taxon>
        <taxon>Anomopoda</taxon>
        <taxon>Daphniidae</taxon>
        <taxon>Daphnia</taxon>
    </lineage>
</organism>
<accession>A0A8J2WDE1</accession>
<name>A0A8J2WDE1_9CRUS</name>
<evidence type="ECO:0000313" key="2">
    <source>
        <dbReference type="EMBL" id="CAH0102902.1"/>
    </source>
</evidence>
<keyword evidence="3" id="KW-1185">Reference proteome</keyword>
<sequence>MANTNTPDGLDCGRTTKAVINAIRNRHRASGMSSTPDNAASASCADFQRTRYAANEEDRIYKTYSAGTAAAQVHYEGNELRIIEGSDDEEQSPPESVKGLSVKVVSLKPQAPRTASIKKMASRGNKKILSSQVRPRSVCNSEDLAGKSNVEEAIQISRMKEDRVTTRSSHSKSKQDIEQ</sequence>
<dbReference type="OrthoDB" id="6356078at2759"/>
<evidence type="ECO:0000256" key="1">
    <source>
        <dbReference type="SAM" id="MobiDB-lite"/>
    </source>
</evidence>
<feature type="compositionally biased region" description="Polar residues" evidence="1">
    <location>
        <begin position="128"/>
        <end position="140"/>
    </location>
</feature>
<protein>
    <submittedName>
        <fullName evidence="2">Uncharacterized protein</fullName>
    </submittedName>
</protein>
<feature type="region of interest" description="Disordered" evidence="1">
    <location>
        <begin position="114"/>
        <end position="179"/>
    </location>
</feature>
<dbReference type="EMBL" id="CAKKLH010000097">
    <property type="protein sequence ID" value="CAH0102902.1"/>
    <property type="molecule type" value="Genomic_DNA"/>
</dbReference>
<dbReference type="Proteomes" id="UP000789390">
    <property type="component" value="Unassembled WGS sequence"/>
</dbReference>
<reference evidence="2" key="1">
    <citation type="submission" date="2021-11" db="EMBL/GenBank/DDBJ databases">
        <authorList>
            <person name="Schell T."/>
        </authorList>
    </citation>
    <scope>NUCLEOTIDE SEQUENCE</scope>
    <source>
        <strain evidence="2">M5</strain>
    </source>
</reference>
<comment type="caution">
    <text evidence="2">The sequence shown here is derived from an EMBL/GenBank/DDBJ whole genome shotgun (WGS) entry which is preliminary data.</text>
</comment>